<evidence type="ECO:0000313" key="2">
    <source>
        <dbReference type="EMBL" id="QNB45560.1"/>
    </source>
</evidence>
<dbReference type="InterPro" id="IPR014196">
    <property type="entry name" value="SpoIIM"/>
</dbReference>
<dbReference type="EMBL" id="CP045798">
    <property type="protein sequence ID" value="QNB45560.1"/>
    <property type="molecule type" value="Genomic_DNA"/>
</dbReference>
<keyword evidence="3" id="KW-1185">Reference proteome</keyword>
<name>A0A7G6E0F6_THEFR</name>
<feature type="transmembrane region" description="Helical" evidence="1">
    <location>
        <begin position="16"/>
        <end position="37"/>
    </location>
</feature>
<keyword evidence="1" id="KW-1133">Transmembrane helix</keyword>
<accession>A0A7G6E0F6</accession>
<keyword evidence="1" id="KW-0812">Transmembrane</keyword>
<feature type="transmembrane region" description="Helical" evidence="1">
    <location>
        <begin position="83"/>
        <end position="115"/>
    </location>
</feature>
<dbReference type="InterPro" id="IPR002798">
    <property type="entry name" value="SpoIIM-like"/>
</dbReference>
<dbReference type="Pfam" id="PF01944">
    <property type="entry name" value="SpoIIM"/>
    <property type="match status" value="1"/>
</dbReference>
<organism evidence="2 3">
    <name type="scientific">Thermanaerosceptrum fracticalcis</name>
    <dbReference type="NCBI Taxonomy" id="1712410"/>
    <lineage>
        <taxon>Bacteria</taxon>
        <taxon>Bacillati</taxon>
        <taxon>Bacillota</taxon>
        <taxon>Clostridia</taxon>
        <taxon>Eubacteriales</taxon>
        <taxon>Peptococcaceae</taxon>
        <taxon>Thermanaerosceptrum</taxon>
    </lineage>
</organism>
<sequence length="206" mass="22952">MDKLKSKMTQHFRSSWWVYLFVLLCFTAGLIFGSLGVKALDSKQTSSLHQYLDNGLTQISEELNYAMNTKQAMLRNLYNLGKIFILGLTIIGLPLVLVIIFTRGFVLGFTIGFILQEKAWRGVVLALLAIVPPNILSLPAYILAGVTAINFSLYLIRGREGLRSQPISRGVLHYSIIMFGLSLFMLGAAFIEGYISPVFIRLLSLA</sequence>
<dbReference type="OrthoDB" id="1707382at2"/>
<dbReference type="NCBIfam" id="TIGR02831">
    <property type="entry name" value="spo_II_M"/>
    <property type="match status" value="1"/>
</dbReference>
<gene>
    <name evidence="2" type="primary">spoIIM</name>
    <name evidence="2" type="ORF">BR63_04040</name>
</gene>
<keyword evidence="1" id="KW-0472">Membrane</keyword>
<dbReference type="AlphaFoldDB" id="A0A7G6E0F6"/>
<proteinExistence type="predicted"/>
<feature type="transmembrane region" description="Helical" evidence="1">
    <location>
        <begin position="135"/>
        <end position="156"/>
    </location>
</feature>
<feature type="transmembrane region" description="Helical" evidence="1">
    <location>
        <begin position="176"/>
        <end position="200"/>
    </location>
</feature>
<dbReference type="RefSeq" id="WP_051965611.1">
    <property type="nucleotide sequence ID" value="NZ_CP045798.1"/>
</dbReference>
<dbReference type="Proteomes" id="UP000515847">
    <property type="component" value="Chromosome"/>
</dbReference>
<protein>
    <submittedName>
        <fullName evidence="2">Stage II sporulation protein M</fullName>
    </submittedName>
</protein>
<dbReference type="PIRSF" id="PIRSF038973">
    <property type="entry name" value="SpoIIM"/>
    <property type="match status" value="1"/>
</dbReference>
<reference evidence="2 3" key="1">
    <citation type="journal article" date="2019" name="Front. Microbiol.">
        <title>Thermoanaerosceptrum fracticalcis gen. nov. sp. nov., a Novel Fumarate-Fermenting Microorganism From a Deep Fractured Carbonate Aquifer of the US Great Basin.</title>
        <authorList>
            <person name="Hamilton-Brehm S.D."/>
            <person name="Stewart L.E."/>
            <person name="Zavarin M."/>
            <person name="Caldwell M."/>
            <person name="Lawson P.A."/>
            <person name="Onstott T.C."/>
            <person name="Grzymski J."/>
            <person name="Neveux I."/>
            <person name="Lollar B.S."/>
            <person name="Russell C.E."/>
            <person name="Moser D.P."/>
        </authorList>
    </citation>
    <scope>NUCLEOTIDE SEQUENCE [LARGE SCALE GENOMIC DNA]</scope>
    <source>
        <strain evidence="2 3">DRI-13</strain>
    </source>
</reference>
<evidence type="ECO:0000313" key="3">
    <source>
        <dbReference type="Proteomes" id="UP000515847"/>
    </source>
</evidence>
<evidence type="ECO:0000256" key="1">
    <source>
        <dbReference type="SAM" id="Phobius"/>
    </source>
</evidence>
<dbReference type="KEGG" id="tfr:BR63_04040"/>